<keyword evidence="3" id="KW-0378">Hydrolase</keyword>
<dbReference type="PANTHER" id="PTHR22946:SF0">
    <property type="entry name" value="DIENELACTONE HYDROLASE DOMAIN-CONTAINING PROTEIN"/>
    <property type="match status" value="1"/>
</dbReference>
<dbReference type="PANTHER" id="PTHR22946">
    <property type="entry name" value="DIENELACTONE HYDROLASE DOMAIN-CONTAINING PROTEIN-RELATED"/>
    <property type="match status" value="1"/>
</dbReference>
<evidence type="ECO:0000259" key="2">
    <source>
        <dbReference type="Pfam" id="PF01738"/>
    </source>
</evidence>
<dbReference type="RefSeq" id="WP_064042820.1">
    <property type="nucleotide sequence ID" value="NZ_LUUJ01000145.1"/>
</dbReference>
<dbReference type="Proteomes" id="UP000077857">
    <property type="component" value="Unassembled WGS sequence"/>
</dbReference>
<evidence type="ECO:0000313" key="3">
    <source>
        <dbReference type="EMBL" id="OAI09813.1"/>
    </source>
</evidence>
<organism evidence="3 4">
    <name type="scientific">Methylomonas koyamae</name>
    <dbReference type="NCBI Taxonomy" id="702114"/>
    <lineage>
        <taxon>Bacteria</taxon>
        <taxon>Pseudomonadati</taxon>
        <taxon>Pseudomonadota</taxon>
        <taxon>Gammaproteobacteria</taxon>
        <taxon>Methylococcales</taxon>
        <taxon>Methylococcaceae</taxon>
        <taxon>Methylomonas</taxon>
    </lineage>
</organism>
<evidence type="ECO:0000313" key="4">
    <source>
        <dbReference type="Proteomes" id="UP000077857"/>
    </source>
</evidence>
<dbReference type="InterPro" id="IPR050261">
    <property type="entry name" value="FrsA_esterase"/>
</dbReference>
<dbReference type="GO" id="GO:0016787">
    <property type="term" value="F:hydrolase activity"/>
    <property type="evidence" value="ECO:0007669"/>
    <property type="project" value="UniProtKB-KW"/>
</dbReference>
<dbReference type="OrthoDB" id="9787933at2"/>
<feature type="signal peptide" evidence="1">
    <location>
        <begin position="1"/>
        <end position="18"/>
    </location>
</feature>
<name>A0A177MX19_9GAMM</name>
<comment type="caution">
    <text evidence="3">The sequence shown here is derived from an EMBL/GenBank/DDBJ whole genome shotgun (WGS) entry which is preliminary data.</text>
</comment>
<keyword evidence="1" id="KW-0732">Signal</keyword>
<feature type="chain" id="PRO_5008068555" evidence="1">
    <location>
        <begin position="19"/>
        <end position="261"/>
    </location>
</feature>
<dbReference type="SUPFAM" id="SSF53474">
    <property type="entry name" value="alpha/beta-Hydrolases"/>
    <property type="match status" value="1"/>
</dbReference>
<reference evidence="3 4" key="1">
    <citation type="submission" date="2016-03" db="EMBL/GenBank/DDBJ databases">
        <authorList>
            <person name="Ploux O."/>
        </authorList>
    </citation>
    <scope>NUCLEOTIDE SEQUENCE [LARGE SCALE GENOMIC DNA]</scope>
    <source>
        <strain evidence="3 4">R-45378</strain>
    </source>
</reference>
<protein>
    <submittedName>
        <fullName evidence="3">Dienelactone hydrolase</fullName>
    </submittedName>
</protein>
<dbReference type="Gene3D" id="3.40.50.1820">
    <property type="entry name" value="alpha/beta hydrolase"/>
    <property type="match status" value="1"/>
</dbReference>
<proteinExistence type="predicted"/>
<dbReference type="InterPro" id="IPR002925">
    <property type="entry name" value="Dienelactn_hydro"/>
</dbReference>
<gene>
    <name evidence="3" type="ORF">A1507_04580</name>
</gene>
<dbReference type="EMBL" id="LUUJ01000145">
    <property type="protein sequence ID" value="OAI09813.1"/>
    <property type="molecule type" value="Genomic_DNA"/>
</dbReference>
<dbReference type="InterPro" id="IPR029058">
    <property type="entry name" value="AB_hydrolase_fold"/>
</dbReference>
<feature type="domain" description="Dienelactone hydrolase" evidence="2">
    <location>
        <begin position="34"/>
        <end position="258"/>
    </location>
</feature>
<evidence type="ECO:0000256" key="1">
    <source>
        <dbReference type="SAM" id="SignalP"/>
    </source>
</evidence>
<accession>A0A177MX19</accession>
<dbReference type="AlphaFoldDB" id="A0A177MX19"/>
<sequence length="261" mass="28218">MISRLLFLALFFSSGLQAALHEQSVSYQAGTTTFKGYLAWDDAKGEKQPGVLVVHEWWGLNDYAKQRAKMLAELGYTALAVDMYGDGKFSEHAAEASAFMASVVERAGVSEQRFAAAEAFLKRQPSVDPGKIAAIGYCFGGATVLNMARQGADLAAVVSFHGNLVSKTPAQAGKVKAKILVLNGAADEFVTADSIAAFETEMAKAGADYRFVNYPGVRHGFTNPDADRLGKANNLPIAYDADADRQSWAAMQELFRQVFRK</sequence>
<dbReference type="Pfam" id="PF01738">
    <property type="entry name" value="DLH"/>
    <property type="match status" value="1"/>
</dbReference>